<comment type="caution">
    <text evidence="2">The sequence shown here is derived from an EMBL/GenBank/DDBJ whole genome shotgun (WGS) entry which is preliminary data.</text>
</comment>
<evidence type="ECO:0000313" key="3">
    <source>
        <dbReference type="Proteomes" id="UP001215280"/>
    </source>
</evidence>
<dbReference type="Proteomes" id="UP001215280">
    <property type="component" value="Unassembled WGS sequence"/>
</dbReference>
<feature type="chain" id="PRO_5041930769" evidence="1">
    <location>
        <begin position="25"/>
        <end position="181"/>
    </location>
</feature>
<dbReference type="EMBL" id="JARJLG010000005">
    <property type="protein sequence ID" value="KAJ7780858.1"/>
    <property type="molecule type" value="Genomic_DNA"/>
</dbReference>
<gene>
    <name evidence="2" type="ORF">DFH07DRAFT_793474</name>
</gene>
<accession>A0AAD7K928</accession>
<keyword evidence="1" id="KW-0732">Signal</keyword>
<organism evidence="2 3">
    <name type="scientific">Mycena maculata</name>
    <dbReference type="NCBI Taxonomy" id="230809"/>
    <lineage>
        <taxon>Eukaryota</taxon>
        <taxon>Fungi</taxon>
        <taxon>Dikarya</taxon>
        <taxon>Basidiomycota</taxon>
        <taxon>Agaricomycotina</taxon>
        <taxon>Agaricomycetes</taxon>
        <taxon>Agaricomycetidae</taxon>
        <taxon>Agaricales</taxon>
        <taxon>Marasmiineae</taxon>
        <taxon>Mycenaceae</taxon>
        <taxon>Mycena</taxon>
    </lineage>
</organism>
<dbReference type="AlphaFoldDB" id="A0AAD7K928"/>
<protein>
    <submittedName>
        <fullName evidence="2">Uncharacterized protein</fullName>
    </submittedName>
</protein>
<evidence type="ECO:0000313" key="2">
    <source>
        <dbReference type="EMBL" id="KAJ7780858.1"/>
    </source>
</evidence>
<keyword evidence="3" id="KW-1185">Reference proteome</keyword>
<evidence type="ECO:0000256" key="1">
    <source>
        <dbReference type="SAM" id="SignalP"/>
    </source>
</evidence>
<proteinExistence type="predicted"/>
<name>A0AAD7K928_9AGAR</name>
<sequence>MAEELLHPQLFTSLFVLAMGSAGALIPYSNPTTSGTGIGDRRNPDGWAIFLNPTPGRTLDEFYSATGQALATRANRMAHRLGLGPDVVARQITEFFGTGEDREQRLTSLGNKIPVKLKTDCSRLMEYALPIGQDSAAGLQEDCRSHYALPWLAASLPWCEMHARRANFKGRHFYALGSFEF</sequence>
<reference evidence="2" key="1">
    <citation type="submission" date="2023-03" db="EMBL/GenBank/DDBJ databases">
        <title>Massive genome expansion in bonnet fungi (Mycena s.s.) driven by repeated elements and novel gene families across ecological guilds.</title>
        <authorList>
            <consortium name="Lawrence Berkeley National Laboratory"/>
            <person name="Harder C.B."/>
            <person name="Miyauchi S."/>
            <person name="Viragh M."/>
            <person name="Kuo A."/>
            <person name="Thoen E."/>
            <person name="Andreopoulos B."/>
            <person name="Lu D."/>
            <person name="Skrede I."/>
            <person name="Drula E."/>
            <person name="Henrissat B."/>
            <person name="Morin E."/>
            <person name="Kohler A."/>
            <person name="Barry K."/>
            <person name="LaButti K."/>
            <person name="Morin E."/>
            <person name="Salamov A."/>
            <person name="Lipzen A."/>
            <person name="Mereny Z."/>
            <person name="Hegedus B."/>
            <person name="Baldrian P."/>
            <person name="Stursova M."/>
            <person name="Weitz H."/>
            <person name="Taylor A."/>
            <person name="Grigoriev I.V."/>
            <person name="Nagy L.G."/>
            <person name="Martin F."/>
            <person name="Kauserud H."/>
        </authorList>
    </citation>
    <scope>NUCLEOTIDE SEQUENCE</scope>
    <source>
        <strain evidence="2">CBHHK188m</strain>
    </source>
</reference>
<feature type="signal peptide" evidence="1">
    <location>
        <begin position="1"/>
        <end position="24"/>
    </location>
</feature>